<evidence type="ECO:0000259" key="3">
    <source>
        <dbReference type="PROSITE" id="PS50937"/>
    </source>
</evidence>
<keyword evidence="2" id="KW-0812">Transmembrane</keyword>
<evidence type="ECO:0000256" key="2">
    <source>
        <dbReference type="SAM" id="Phobius"/>
    </source>
</evidence>
<evidence type="ECO:0000313" key="4">
    <source>
        <dbReference type="EMBL" id="PIP53272.1"/>
    </source>
</evidence>
<reference evidence="4 5" key="1">
    <citation type="submission" date="2017-09" db="EMBL/GenBank/DDBJ databases">
        <title>Depth-based differentiation of microbial function through sediment-hosted aquifers and enrichment of novel symbionts in the deep terrestrial subsurface.</title>
        <authorList>
            <person name="Probst A.J."/>
            <person name="Ladd B."/>
            <person name="Jarett J.K."/>
            <person name="Geller-Mcgrath D.E."/>
            <person name="Sieber C.M."/>
            <person name="Emerson J.B."/>
            <person name="Anantharaman K."/>
            <person name="Thomas B.C."/>
            <person name="Malmstrom R."/>
            <person name="Stieglmeier M."/>
            <person name="Klingl A."/>
            <person name="Woyke T."/>
            <person name="Ryan C.M."/>
            <person name="Banfield J.F."/>
        </authorList>
    </citation>
    <scope>NUCLEOTIDE SEQUENCE [LARGE SCALE GENOMIC DNA]</scope>
    <source>
        <strain evidence="4">CG23_combo_of_CG06-09_8_20_14_all_34_8</strain>
    </source>
</reference>
<dbReference type="Gene3D" id="1.10.1660.10">
    <property type="match status" value="1"/>
</dbReference>
<dbReference type="EMBL" id="PCSR01000042">
    <property type="protein sequence ID" value="PIP53272.1"/>
    <property type="molecule type" value="Genomic_DNA"/>
</dbReference>
<dbReference type="SMART" id="SM00422">
    <property type="entry name" value="HTH_MERR"/>
    <property type="match status" value="1"/>
</dbReference>
<dbReference type="Proteomes" id="UP000229459">
    <property type="component" value="Unassembled WGS sequence"/>
</dbReference>
<dbReference type="SUPFAM" id="SSF46955">
    <property type="entry name" value="Putative DNA-binding domain"/>
    <property type="match status" value="1"/>
</dbReference>
<keyword evidence="2" id="KW-0472">Membrane</keyword>
<gene>
    <name evidence="4" type="ORF">COX08_01900</name>
</gene>
<dbReference type="Pfam" id="PF00376">
    <property type="entry name" value="MerR"/>
    <property type="match status" value="1"/>
</dbReference>
<sequence length="1351" mass="143545">MTSSKSLLTISQAAKFLGISEDTLRRWERQGKFIPERTLGNSRRYDLVALQNIKNYNHKKTVDEALVEFKNELKEIREILSNNKQNNNTNSVSKKITKAPEEKKTLEKLRIITNQDLKRNIISNNTISNIVYQLKSKLIKLYNYKKIHSSSIIGFLIILLFLVIIFIVLNGLTKELKKIGDEINSKETYNQEPNISQPKDDEILQGKGIIISKDRLLVDNNGNIQLTGAISGGYIDATSNNLIVNSGLEQNKSGKALYYLYGEDAGENNAFISQDTSLDGSNSLKIIPTRDVVLKISPTYPELSSGKTYTLSLYVKSLGIVDTNILLSYGTTQKNYQISGDSSWQLITLTKTFNEKESPTLDNFTIVINANTNGGTLYLDNFQLENGTVTTAYKPSTLETDGILTVSNDIISPILADTGSLGTINKPFKEFIVNNQTINNDLDVYGNTKIEGDLTVSGSMEFESVSVNNRLNISNDGLYTGSGIGTKRLDNLGNLLNISSLGFNYGTLTSSTDYIISSTGLAIGGYSNYYFNKNGYIKAEQINSIQDIKIGDPNGESDSLGIYFTGVSGQNNEAGVRFNVGSGKLEYRDDNTTSWTTFDSLTSTSSSNDYSASNGLNMDSNDIQLGGNLTTDTTTTLGAYDLVYNLNSTGDIDFQDSGSTILYIGDNGNIGIGTSSPTAKLDINTYTNFSSSLNVASTLTTSALKITYGAGTDKWLASDALGNAIWTDLPISTSYLAGNGLEMNGSTFDLGGSLDFSTSLSTGSYDFNFSLDGTGNTNFILSNSGDVIFKSGDTAFATFANNGSFTLDSLIMDGNTLSAASAAGLSLMDDGGNLGMFIKDEGNVGIGTTNPLSKLAVEGVGSFTLGTVDLPGIIFRDDINTGLWSSGADTINFSTNGSEMMRINSSGYVGIGTTEPTEKLALAGGNFLQTAYGNPTLKGSIATADASFGVYVSGKYAYLADEAAGLRIIDVSDPANPIALGSYDSGSNNVISVKVAGKYAYIGYFENSMSIVDVSNPYSPSLVANVALSGRARDLYVSGKYVYVAAGFAGLQIVDVSNPSLPVVTGTYSAGGNYGSGIYISGNYAYLNTYTAANSLYIINISNPTTPTLTGTYPGITTVLSGNNVYVSGKYAYIANGATGMTIINVTDPTTPTFVSDTSIGANADAIYVSGNYAYVTDSDGNLSVLNISNPITPTVIGKYDTGNGIAEGVHVAGKYAYVANFAEGLKIIDINGMETPAMYAGNIQTNDITITENGDIGNNLYVRNGLNVGQGGLYAGGPTSIMLGVGITAPHTALTVTQAGTGDILNLFDNTTEVFTVLDGGNVGIGTTNPQSKLEINGVGSFTLGTVDLP</sequence>
<dbReference type="InterPro" id="IPR011048">
    <property type="entry name" value="Haem_d1_sf"/>
</dbReference>
<feature type="transmembrane region" description="Helical" evidence="2">
    <location>
        <begin position="147"/>
        <end position="169"/>
    </location>
</feature>
<dbReference type="Pfam" id="PF08309">
    <property type="entry name" value="LVIVD"/>
    <property type="match status" value="7"/>
</dbReference>
<comment type="caution">
    <text evidence="4">The sequence shown here is derived from an EMBL/GenBank/DDBJ whole genome shotgun (WGS) entry which is preliminary data.</text>
</comment>
<evidence type="ECO:0000256" key="1">
    <source>
        <dbReference type="SAM" id="Coils"/>
    </source>
</evidence>
<feature type="coiled-coil region" evidence="1">
    <location>
        <begin position="59"/>
        <end position="86"/>
    </location>
</feature>
<feature type="domain" description="HTH merR-type" evidence="3">
    <location>
        <begin position="7"/>
        <end position="46"/>
    </location>
</feature>
<dbReference type="GO" id="GO:0003677">
    <property type="term" value="F:DNA binding"/>
    <property type="evidence" value="ECO:0007669"/>
    <property type="project" value="InterPro"/>
</dbReference>
<feature type="non-terminal residue" evidence="4">
    <location>
        <position position="1351"/>
    </location>
</feature>
<dbReference type="GO" id="GO:0006355">
    <property type="term" value="P:regulation of DNA-templated transcription"/>
    <property type="evidence" value="ECO:0007669"/>
    <property type="project" value="InterPro"/>
</dbReference>
<name>A0A2H0B6J3_9BACT</name>
<proteinExistence type="predicted"/>
<dbReference type="CDD" id="cd04762">
    <property type="entry name" value="HTH_MerR-trunc"/>
    <property type="match status" value="1"/>
</dbReference>
<dbReference type="PROSITE" id="PS50937">
    <property type="entry name" value="HTH_MERR_2"/>
    <property type="match status" value="1"/>
</dbReference>
<dbReference type="InterPro" id="IPR009061">
    <property type="entry name" value="DNA-bd_dom_put_sf"/>
</dbReference>
<accession>A0A2H0B6J3</accession>
<evidence type="ECO:0000313" key="5">
    <source>
        <dbReference type="Proteomes" id="UP000229459"/>
    </source>
</evidence>
<dbReference type="InterPro" id="IPR013211">
    <property type="entry name" value="LVIVD"/>
</dbReference>
<keyword evidence="1" id="KW-0175">Coiled coil</keyword>
<dbReference type="Gene3D" id="2.60.120.260">
    <property type="entry name" value="Galactose-binding domain-like"/>
    <property type="match status" value="1"/>
</dbReference>
<organism evidence="4 5">
    <name type="scientific">Candidatus Beckwithbacteria bacterium CG23_combo_of_CG06-09_8_20_14_all_34_8</name>
    <dbReference type="NCBI Taxonomy" id="1974497"/>
    <lineage>
        <taxon>Bacteria</taxon>
        <taxon>Candidatus Beckwithiibacteriota</taxon>
    </lineage>
</organism>
<keyword evidence="2" id="KW-1133">Transmembrane helix</keyword>
<dbReference type="InterPro" id="IPR000551">
    <property type="entry name" value="MerR-type_HTH_dom"/>
</dbReference>
<dbReference type="SUPFAM" id="SSF51004">
    <property type="entry name" value="C-terminal (heme d1) domain of cytochrome cd1-nitrite reductase"/>
    <property type="match status" value="1"/>
</dbReference>
<protein>
    <recommendedName>
        <fullName evidence="3">HTH merR-type domain-containing protein</fullName>
    </recommendedName>
</protein>